<accession>A0A855X2Y1</accession>
<dbReference type="InterPro" id="IPR051402">
    <property type="entry name" value="KPR-Related"/>
</dbReference>
<dbReference type="Gene3D" id="1.10.1040.10">
    <property type="entry name" value="N-(1-d-carboxylethyl)-l-norvaline Dehydrogenase, domain 2"/>
    <property type="match status" value="1"/>
</dbReference>
<comment type="similarity">
    <text evidence="1 4">Belongs to the ketopantoate reductase family.</text>
</comment>
<evidence type="ECO:0000256" key="1">
    <source>
        <dbReference type="ARBA" id="ARBA00007870"/>
    </source>
</evidence>
<dbReference type="PANTHER" id="PTHR21708:SF26">
    <property type="entry name" value="2-DEHYDROPANTOATE 2-REDUCTASE"/>
    <property type="match status" value="1"/>
</dbReference>
<dbReference type="Proteomes" id="UP000250918">
    <property type="component" value="Unassembled WGS sequence"/>
</dbReference>
<comment type="catalytic activity">
    <reaction evidence="4">
        <text>(R)-pantoate + NADP(+) = 2-dehydropantoate + NADPH + H(+)</text>
        <dbReference type="Rhea" id="RHEA:16233"/>
        <dbReference type="ChEBI" id="CHEBI:11561"/>
        <dbReference type="ChEBI" id="CHEBI:15378"/>
        <dbReference type="ChEBI" id="CHEBI:15980"/>
        <dbReference type="ChEBI" id="CHEBI:57783"/>
        <dbReference type="ChEBI" id="CHEBI:58349"/>
        <dbReference type="EC" id="1.1.1.169"/>
    </reaction>
</comment>
<comment type="function">
    <text evidence="4">Catalyzes the NADPH-dependent reduction of ketopantoate into pantoic acid.</text>
</comment>
<dbReference type="GO" id="GO:0005737">
    <property type="term" value="C:cytoplasm"/>
    <property type="evidence" value="ECO:0007669"/>
    <property type="project" value="TreeGrafter"/>
</dbReference>
<dbReference type="UniPathway" id="UPA00028">
    <property type="reaction ID" value="UER00004"/>
</dbReference>
<comment type="caution">
    <text evidence="7">The sequence shown here is derived from an EMBL/GenBank/DDBJ whole genome shotgun (WGS) entry which is preliminary data.</text>
</comment>
<dbReference type="InterPro" id="IPR013752">
    <property type="entry name" value="KPA_reductase"/>
</dbReference>
<dbReference type="FunFam" id="3.40.50.720:FF:000307">
    <property type="entry name" value="2-dehydropantoate 2-reductase"/>
    <property type="match status" value="1"/>
</dbReference>
<protein>
    <recommendedName>
        <fullName evidence="4">2-dehydropantoate 2-reductase</fullName>
        <ecNumber evidence="4">1.1.1.169</ecNumber>
    </recommendedName>
    <alternativeName>
        <fullName evidence="4">Ketopantoate reductase</fullName>
    </alternativeName>
</protein>
<dbReference type="SUPFAM" id="SSF51735">
    <property type="entry name" value="NAD(P)-binding Rossmann-fold domains"/>
    <property type="match status" value="1"/>
</dbReference>
<dbReference type="PANTHER" id="PTHR21708">
    <property type="entry name" value="PROBABLE 2-DEHYDROPANTOATE 2-REDUCTASE"/>
    <property type="match status" value="1"/>
</dbReference>
<evidence type="ECO:0000256" key="4">
    <source>
        <dbReference type="RuleBase" id="RU362068"/>
    </source>
</evidence>
<keyword evidence="2 4" id="KW-0521">NADP</keyword>
<sequence length="316" mass="34382">MKIAVIGTGGVGGYFGGRIARAGHEVTFVARGAHFKAIRENGLQVKSINGDFAIKPAKTTDNIRSLSPVDLILLGVKAWQVREVAQQLKEVVADTTAVMPLQNGVMAAEELTDVLGNKYVIGGLCRIISKIESPGVIAHSGLDPYVAFGELDNRKTERIARIKALFDSAGITSQIAEDISADLWTKFMAICVSGLLAVTRSRYGTVRELKETRQMINDLLGEVHQVALQSGIRLEPGIVEKTMVLIDSYPFGSTSSLTRDVMEGRPSEIEYQNGTVVRLGTQFGVDVPVNRFIYNCILPMEMAARAKTNLESKRSN</sequence>
<proteinExistence type="inferred from homology"/>
<dbReference type="InterPro" id="IPR013332">
    <property type="entry name" value="KPR_N"/>
</dbReference>
<evidence type="ECO:0000256" key="2">
    <source>
        <dbReference type="ARBA" id="ARBA00022857"/>
    </source>
</evidence>
<feature type="domain" description="Ketopantoate reductase C-terminal" evidence="6">
    <location>
        <begin position="178"/>
        <end position="298"/>
    </location>
</feature>
<dbReference type="InterPro" id="IPR008927">
    <property type="entry name" value="6-PGluconate_DH-like_C_sf"/>
</dbReference>
<dbReference type="EMBL" id="PQAP01000048">
    <property type="protein sequence ID" value="PWB73797.1"/>
    <property type="molecule type" value="Genomic_DNA"/>
</dbReference>
<dbReference type="AlphaFoldDB" id="A0A855X2Y1"/>
<dbReference type="GO" id="GO:0008677">
    <property type="term" value="F:2-dehydropantoate 2-reductase activity"/>
    <property type="evidence" value="ECO:0007669"/>
    <property type="project" value="UniProtKB-EC"/>
</dbReference>
<dbReference type="Gene3D" id="3.40.50.720">
    <property type="entry name" value="NAD(P)-binding Rossmann-like Domain"/>
    <property type="match status" value="1"/>
</dbReference>
<gene>
    <name evidence="7" type="ORF">C3F09_04860</name>
</gene>
<reference evidence="7 8" key="1">
    <citation type="journal article" date="2018" name="ISME J.">
        <title>A methanotrophic archaeon couples anaerobic oxidation of methane to Fe(III) reduction.</title>
        <authorList>
            <person name="Cai C."/>
            <person name="Leu A.O."/>
            <person name="Xie G.J."/>
            <person name="Guo J."/>
            <person name="Feng Y."/>
            <person name="Zhao J.X."/>
            <person name="Tyson G.W."/>
            <person name="Yuan Z."/>
            <person name="Hu S."/>
        </authorList>
    </citation>
    <scope>NUCLEOTIDE SEQUENCE [LARGE SCALE GENOMIC DNA]</scope>
    <source>
        <strain evidence="7">FeB_12</strain>
    </source>
</reference>
<keyword evidence="3 4" id="KW-0560">Oxidoreductase</keyword>
<evidence type="ECO:0000259" key="6">
    <source>
        <dbReference type="Pfam" id="PF08546"/>
    </source>
</evidence>
<dbReference type="InterPro" id="IPR003710">
    <property type="entry name" value="ApbA"/>
</dbReference>
<dbReference type="InterPro" id="IPR036291">
    <property type="entry name" value="NAD(P)-bd_dom_sf"/>
</dbReference>
<dbReference type="GO" id="GO:0015940">
    <property type="term" value="P:pantothenate biosynthetic process"/>
    <property type="evidence" value="ECO:0007669"/>
    <property type="project" value="UniProtKB-UniPathway"/>
</dbReference>
<dbReference type="Pfam" id="PF02558">
    <property type="entry name" value="ApbA"/>
    <property type="match status" value="1"/>
</dbReference>
<evidence type="ECO:0000256" key="3">
    <source>
        <dbReference type="ARBA" id="ARBA00023002"/>
    </source>
</evidence>
<dbReference type="NCBIfam" id="TIGR00745">
    <property type="entry name" value="apbA_panE"/>
    <property type="match status" value="1"/>
</dbReference>
<evidence type="ECO:0000259" key="5">
    <source>
        <dbReference type="Pfam" id="PF02558"/>
    </source>
</evidence>
<feature type="domain" description="Ketopantoate reductase N-terminal" evidence="5">
    <location>
        <begin position="3"/>
        <end position="152"/>
    </location>
</feature>
<organism evidence="7 8">
    <name type="scientific">candidate division GN15 bacterium</name>
    <dbReference type="NCBI Taxonomy" id="2072418"/>
    <lineage>
        <taxon>Bacteria</taxon>
        <taxon>candidate division GN15</taxon>
    </lineage>
</organism>
<evidence type="ECO:0000313" key="8">
    <source>
        <dbReference type="Proteomes" id="UP000250918"/>
    </source>
</evidence>
<name>A0A855X2Y1_9BACT</name>
<comment type="pathway">
    <text evidence="4">Cofactor biosynthesis; (R)-pantothenate biosynthesis; (R)-pantoate from 3-methyl-2-oxobutanoate: step 2/2.</text>
</comment>
<dbReference type="SUPFAM" id="SSF48179">
    <property type="entry name" value="6-phosphogluconate dehydrogenase C-terminal domain-like"/>
    <property type="match status" value="1"/>
</dbReference>
<evidence type="ECO:0000313" key="7">
    <source>
        <dbReference type="EMBL" id="PWB73797.1"/>
    </source>
</evidence>
<dbReference type="InterPro" id="IPR013328">
    <property type="entry name" value="6PGD_dom2"/>
</dbReference>
<dbReference type="Pfam" id="PF08546">
    <property type="entry name" value="ApbA_C"/>
    <property type="match status" value="1"/>
</dbReference>
<dbReference type="EC" id="1.1.1.169" evidence="4"/>
<keyword evidence="4" id="KW-0566">Pantothenate biosynthesis</keyword>